<dbReference type="EMBL" id="QHHQ01000002">
    <property type="protein sequence ID" value="RAI01596.1"/>
    <property type="molecule type" value="Genomic_DNA"/>
</dbReference>
<accession>A0A8B2NNX4</accession>
<protein>
    <submittedName>
        <fullName evidence="2">Uncharacterized protein</fullName>
    </submittedName>
</protein>
<name>A0A8B2NNX4_9HYPH</name>
<evidence type="ECO:0000313" key="3">
    <source>
        <dbReference type="Proteomes" id="UP000249590"/>
    </source>
</evidence>
<dbReference type="Proteomes" id="UP000249590">
    <property type="component" value="Unassembled WGS sequence"/>
</dbReference>
<keyword evidence="3" id="KW-1185">Reference proteome</keyword>
<proteinExistence type="predicted"/>
<evidence type="ECO:0000313" key="2">
    <source>
        <dbReference type="EMBL" id="RAI01596.1"/>
    </source>
</evidence>
<evidence type="ECO:0000256" key="1">
    <source>
        <dbReference type="SAM" id="MobiDB-lite"/>
    </source>
</evidence>
<sequence length="88" mass="9539">MERAAPRAEVVSMSRGGRHRFSCRQHSVETRPHLKATRPLGALSTYLRAASRTMRRRARPAGSSGAANETINRREPANLAAAGGQETA</sequence>
<gene>
    <name evidence="2" type="ORF">DLJ53_09235</name>
</gene>
<feature type="region of interest" description="Disordered" evidence="1">
    <location>
        <begin position="51"/>
        <end position="88"/>
    </location>
</feature>
<comment type="caution">
    <text evidence="2">The sequence shown here is derived from an EMBL/GenBank/DDBJ whole genome shotgun (WGS) entry which is preliminary data.</text>
</comment>
<reference evidence="2 3" key="1">
    <citation type="submission" date="2018-05" db="EMBL/GenBank/DDBJ databases">
        <title>Acuticoccus sediminis sp. nov., isolated from deep-sea sediment of Indian Ocean.</title>
        <authorList>
            <person name="Liu X."/>
            <person name="Lai Q."/>
            <person name="Du Y."/>
            <person name="Sun F."/>
            <person name="Zhang X."/>
            <person name="Wang S."/>
            <person name="Shao Z."/>
        </authorList>
    </citation>
    <scope>NUCLEOTIDE SEQUENCE [LARGE SCALE GENOMIC DNA]</scope>
    <source>
        <strain evidence="2 3">PTG4-2</strain>
    </source>
</reference>
<dbReference type="AlphaFoldDB" id="A0A8B2NNX4"/>
<organism evidence="2 3">
    <name type="scientific">Acuticoccus sediminis</name>
    <dbReference type="NCBI Taxonomy" id="2184697"/>
    <lineage>
        <taxon>Bacteria</taxon>
        <taxon>Pseudomonadati</taxon>
        <taxon>Pseudomonadota</taxon>
        <taxon>Alphaproteobacteria</taxon>
        <taxon>Hyphomicrobiales</taxon>
        <taxon>Amorphaceae</taxon>
        <taxon>Acuticoccus</taxon>
    </lineage>
</organism>